<evidence type="ECO:0000313" key="2">
    <source>
        <dbReference type="Proteomes" id="UP000050525"/>
    </source>
</evidence>
<dbReference type="EMBL" id="AKHW03002524">
    <property type="protein sequence ID" value="KYO38470.1"/>
    <property type="molecule type" value="Genomic_DNA"/>
</dbReference>
<sequence length="104" mass="11761">MRQVCSKRSTPSQHRCGRFSCFQFSRGVSNSPPSPSVSLEHKEMEQVGRKMATGEPIALVNETLKKKTFTKIRFWLQMSLLGGPGKRNETSAVSRVEEPVTTFW</sequence>
<gene>
    <name evidence="1" type="ORF">Y1Q_0015700</name>
</gene>
<organism evidence="1 2">
    <name type="scientific">Alligator mississippiensis</name>
    <name type="common">American alligator</name>
    <dbReference type="NCBI Taxonomy" id="8496"/>
    <lineage>
        <taxon>Eukaryota</taxon>
        <taxon>Metazoa</taxon>
        <taxon>Chordata</taxon>
        <taxon>Craniata</taxon>
        <taxon>Vertebrata</taxon>
        <taxon>Euteleostomi</taxon>
        <taxon>Archelosauria</taxon>
        <taxon>Archosauria</taxon>
        <taxon>Crocodylia</taxon>
        <taxon>Alligatoridae</taxon>
        <taxon>Alligatorinae</taxon>
        <taxon>Alligator</taxon>
    </lineage>
</organism>
<dbReference type="Proteomes" id="UP000050525">
    <property type="component" value="Unassembled WGS sequence"/>
</dbReference>
<evidence type="ECO:0000313" key="1">
    <source>
        <dbReference type="EMBL" id="KYO38470.1"/>
    </source>
</evidence>
<protein>
    <submittedName>
        <fullName evidence="1">Uncharacterized protein</fullName>
    </submittedName>
</protein>
<name>A0A151NP34_ALLMI</name>
<reference evidence="1 2" key="1">
    <citation type="journal article" date="2012" name="Genome Biol.">
        <title>Sequencing three crocodilian genomes to illuminate the evolution of archosaurs and amniotes.</title>
        <authorList>
            <person name="St John J.A."/>
            <person name="Braun E.L."/>
            <person name="Isberg S.R."/>
            <person name="Miles L.G."/>
            <person name="Chong A.Y."/>
            <person name="Gongora J."/>
            <person name="Dalzell P."/>
            <person name="Moran C."/>
            <person name="Bed'hom B."/>
            <person name="Abzhanov A."/>
            <person name="Burgess S.C."/>
            <person name="Cooksey A.M."/>
            <person name="Castoe T.A."/>
            <person name="Crawford N.G."/>
            <person name="Densmore L.D."/>
            <person name="Drew J.C."/>
            <person name="Edwards S.V."/>
            <person name="Faircloth B.C."/>
            <person name="Fujita M.K."/>
            <person name="Greenwold M.J."/>
            <person name="Hoffmann F.G."/>
            <person name="Howard J.M."/>
            <person name="Iguchi T."/>
            <person name="Janes D.E."/>
            <person name="Khan S.Y."/>
            <person name="Kohno S."/>
            <person name="de Koning A.J."/>
            <person name="Lance S.L."/>
            <person name="McCarthy F.M."/>
            <person name="McCormack J.E."/>
            <person name="Merchant M.E."/>
            <person name="Peterson D.G."/>
            <person name="Pollock D.D."/>
            <person name="Pourmand N."/>
            <person name="Raney B.J."/>
            <person name="Roessler K.A."/>
            <person name="Sanford J.R."/>
            <person name="Sawyer R.H."/>
            <person name="Schmidt C.J."/>
            <person name="Triplett E.W."/>
            <person name="Tuberville T.D."/>
            <person name="Venegas-Anaya M."/>
            <person name="Howard J.T."/>
            <person name="Jarvis E.D."/>
            <person name="Guillette L.J.Jr."/>
            <person name="Glenn T.C."/>
            <person name="Green R.E."/>
            <person name="Ray D.A."/>
        </authorList>
    </citation>
    <scope>NUCLEOTIDE SEQUENCE [LARGE SCALE GENOMIC DNA]</scope>
    <source>
        <strain evidence="1">KSC_2009_1</strain>
    </source>
</reference>
<accession>A0A151NP34</accession>
<keyword evidence="2" id="KW-1185">Reference proteome</keyword>
<comment type="caution">
    <text evidence="1">The sequence shown here is derived from an EMBL/GenBank/DDBJ whole genome shotgun (WGS) entry which is preliminary data.</text>
</comment>
<dbReference type="AlphaFoldDB" id="A0A151NP34"/>
<proteinExistence type="predicted"/>